<dbReference type="CDD" id="cd07302">
    <property type="entry name" value="CHD"/>
    <property type="match status" value="1"/>
</dbReference>
<dbReference type="EMBL" id="JBHFNT010000120">
    <property type="protein sequence ID" value="MFB2835770.1"/>
    <property type="molecule type" value="Genomic_DNA"/>
</dbReference>
<dbReference type="InterPro" id="IPR029787">
    <property type="entry name" value="Nucleotide_cyclase"/>
</dbReference>
<dbReference type="Pfam" id="PF00498">
    <property type="entry name" value="FHA"/>
    <property type="match status" value="1"/>
</dbReference>
<name>A0ABV4WL32_9CYAN</name>
<dbReference type="InterPro" id="IPR000253">
    <property type="entry name" value="FHA_dom"/>
</dbReference>
<dbReference type="PANTHER" id="PTHR43081">
    <property type="entry name" value="ADENYLATE CYCLASE, TERMINAL-DIFFERENTIATION SPECIFIC-RELATED"/>
    <property type="match status" value="1"/>
</dbReference>
<keyword evidence="2" id="KW-0175">Coiled coil</keyword>
<dbReference type="Gene3D" id="3.30.70.1230">
    <property type="entry name" value="Nucleotide cyclase"/>
    <property type="match status" value="1"/>
</dbReference>
<gene>
    <name evidence="5" type="ORF">ACE1CA_14665</name>
</gene>
<evidence type="ECO:0000313" key="5">
    <source>
        <dbReference type="EMBL" id="MFB2835770.1"/>
    </source>
</evidence>
<comment type="caution">
    <text evidence="5">The sequence shown here is derived from an EMBL/GenBank/DDBJ whole genome shotgun (WGS) entry which is preliminary data.</text>
</comment>
<evidence type="ECO:0000313" key="6">
    <source>
        <dbReference type="Proteomes" id="UP001576780"/>
    </source>
</evidence>
<dbReference type="CDD" id="cd00060">
    <property type="entry name" value="FHA"/>
    <property type="match status" value="1"/>
</dbReference>
<dbReference type="Proteomes" id="UP001576780">
    <property type="component" value="Unassembled WGS sequence"/>
</dbReference>
<evidence type="ECO:0000256" key="2">
    <source>
        <dbReference type="SAM" id="Coils"/>
    </source>
</evidence>
<dbReference type="InterPro" id="IPR029016">
    <property type="entry name" value="GAF-like_dom_sf"/>
</dbReference>
<dbReference type="PROSITE" id="PS50006">
    <property type="entry name" value="FHA_DOMAIN"/>
    <property type="match status" value="1"/>
</dbReference>
<accession>A0ABV4WL32</accession>
<dbReference type="SUPFAM" id="SSF49879">
    <property type="entry name" value="SMAD/FHA domain"/>
    <property type="match status" value="1"/>
</dbReference>
<dbReference type="SUPFAM" id="SSF55781">
    <property type="entry name" value="GAF domain-like"/>
    <property type="match status" value="1"/>
</dbReference>
<dbReference type="InterPro" id="IPR003018">
    <property type="entry name" value="GAF"/>
</dbReference>
<evidence type="ECO:0000259" key="4">
    <source>
        <dbReference type="PROSITE" id="PS50125"/>
    </source>
</evidence>
<dbReference type="Pfam" id="PF00211">
    <property type="entry name" value="Guanylate_cyc"/>
    <property type="match status" value="1"/>
</dbReference>
<dbReference type="InterPro" id="IPR008984">
    <property type="entry name" value="SMAD_FHA_dom_sf"/>
</dbReference>
<dbReference type="InterPro" id="IPR001054">
    <property type="entry name" value="A/G_cyclase"/>
</dbReference>
<dbReference type="Gene3D" id="3.30.450.40">
    <property type="match status" value="1"/>
</dbReference>
<feature type="domain" description="FHA" evidence="3">
    <location>
        <begin position="24"/>
        <end position="74"/>
    </location>
</feature>
<sequence length="549" mass="62134">MAELKLCVYLENQEIIVPVDQDEFTIGRLPENNLHLPYFGISRCHARIYKQGKGKWFIQDMGSKNGTSLNDKILTDSTLLAHNDWIKLGNIDARVILNDSTLPRVRKFDQPELDEGMTIVRNVNDLKAQWIEADNLVDKVKRQETSIARLKDLVDIAQNLNSAESIEEIFLAVKKVVFRYIENMERLALLIVDCDTGNPKLFNEAVKEENYSQPLPNEGVWISRSICQTVFSEKIAIQTSNAQLDERFGNEISIITKDIHSVMAVPLWDESKVVGVLYADGHIPISESIQQKDENLSFFSTLANLVASSVQRWLLTRQLRNEEKIRHRLERYHSPAVVQQMMQAGNLSDTRLIPKESEISIMFADIVGFTALSEKLTPAKISELLNAFFEEMLQEVFAEGGTLDKFIGDCIMAFFGAPEPQADHAERVFRAAKGMLSRLARMNVNKVLSHPLELRIAINSGKAVVGDVGSTLRVDYTVLGPTINLASRMESICPPGKLIVSDATYKMLQPSQRLELEEMGEYRFKGIEQPIPIYVNIKDLKATIYQENY</sequence>
<keyword evidence="6" id="KW-1185">Reference proteome</keyword>
<dbReference type="Gene3D" id="2.60.200.20">
    <property type="match status" value="1"/>
</dbReference>
<evidence type="ECO:0000256" key="1">
    <source>
        <dbReference type="ARBA" id="ARBA00005381"/>
    </source>
</evidence>
<dbReference type="SMART" id="SM00044">
    <property type="entry name" value="CYCc"/>
    <property type="match status" value="1"/>
</dbReference>
<protein>
    <submittedName>
        <fullName evidence="5">Adenylate/guanylate cyclase domain-containing protein</fullName>
    </submittedName>
</protein>
<dbReference type="RefSeq" id="WP_413278175.1">
    <property type="nucleotide sequence ID" value="NZ_JBHFNT010000120.1"/>
</dbReference>
<dbReference type="InterPro" id="IPR050697">
    <property type="entry name" value="Adenylyl/Guanylyl_Cyclase_3/4"/>
</dbReference>
<comment type="similarity">
    <text evidence="1">Belongs to the adenylyl cyclase class-3 family.</text>
</comment>
<dbReference type="Pfam" id="PF01590">
    <property type="entry name" value="GAF"/>
    <property type="match status" value="1"/>
</dbReference>
<reference evidence="5 6" key="1">
    <citation type="submission" date="2024-09" db="EMBL/GenBank/DDBJ databases">
        <title>Floridaenema gen nov. (Aerosakkonemataceae, Aerosakkonematales ord. nov., Cyanobacteria) from benthic tropical and subtropical fresh waters, with the description of four new species.</title>
        <authorList>
            <person name="Moretto J.A."/>
            <person name="Berthold D.E."/>
            <person name="Lefler F.W."/>
            <person name="Huang I.-S."/>
            <person name="Laughinghouse H. IV."/>
        </authorList>
    </citation>
    <scope>NUCLEOTIDE SEQUENCE [LARGE SCALE GENOMIC DNA]</scope>
    <source>
        <strain evidence="5 6">BLCC-F167</strain>
    </source>
</reference>
<dbReference type="SUPFAM" id="SSF55073">
    <property type="entry name" value="Nucleotide cyclase"/>
    <property type="match status" value="1"/>
</dbReference>
<dbReference type="SMART" id="SM00240">
    <property type="entry name" value="FHA"/>
    <property type="match status" value="1"/>
</dbReference>
<evidence type="ECO:0000259" key="3">
    <source>
        <dbReference type="PROSITE" id="PS50006"/>
    </source>
</evidence>
<dbReference type="SMART" id="SM00065">
    <property type="entry name" value="GAF"/>
    <property type="match status" value="1"/>
</dbReference>
<feature type="domain" description="Guanylate cyclase" evidence="4">
    <location>
        <begin position="360"/>
        <end position="490"/>
    </location>
</feature>
<feature type="coiled-coil region" evidence="2">
    <location>
        <begin position="133"/>
        <end position="160"/>
    </location>
</feature>
<dbReference type="PROSITE" id="PS50125">
    <property type="entry name" value="GUANYLATE_CYCLASE_2"/>
    <property type="match status" value="1"/>
</dbReference>
<proteinExistence type="inferred from homology"/>
<organism evidence="5 6">
    <name type="scientific">Floridaenema evergladense BLCC-F167</name>
    <dbReference type="NCBI Taxonomy" id="3153639"/>
    <lineage>
        <taxon>Bacteria</taxon>
        <taxon>Bacillati</taxon>
        <taxon>Cyanobacteriota</taxon>
        <taxon>Cyanophyceae</taxon>
        <taxon>Oscillatoriophycideae</taxon>
        <taxon>Aerosakkonematales</taxon>
        <taxon>Aerosakkonemataceae</taxon>
        <taxon>Floridanema</taxon>
        <taxon>Floridanema evergladense</taxon>
    </lineage>
</organism>
<dbReference type="PANTHER" id="PTHR43081:SF1">
    <property type="entry name" value="ADENYLATE CYCLASE, TERMINAL-DIFFERENTIATION SPECIFIC"/>
    <property type="match status" value="1"/>
</dbReference>